<organism evidence="1 2">
    <name type="scientific">Trifolium medium</name>
    <dbReference type="NCBI Taxonomy" id="97028"/>
    <lineage>
        <taxon>Eukaryota</taxon>
        <taxon>Viridiplantae</taxon>
        <taxon>Streptophyta</taxon>
        <taxon>Embryophyta</taxon>
        <taxon>Tracheophyta</taxon>
        <taxon>Spermatophyta</taxon>
        <taxon>Magnoliopsida</taxon>
        <taxon>eudicotyledons</taxon>
        <taxon>Gunneridae</taxon>
        <taxon>Pentapetalae</taxon>
        <taxon>rosids</taxon>
        <taxon>fabids</taxon>
        <taxon>Fabales</taxon>
        <taxon>Fabaceae</taxon>
        <taxon>Papilionoideae</taxon>
        <taxon>50 kb inversion clade</taxon>
        <taxon>NPAAA clade</taxon>
        <taxon>Hologalegina</taxon>
        <taxon>IRL clade</taxon>
        <taxon>Trifolieae</taxon>
        <taxon>Trifolium</taxon>
    </lineage>
</organism>
<dbReference type="Proteomes" id="UP000265520">
    <property type="component" value="Unassembled WGS sequence"/>
</dbReference>
<comment type="caution">
    <text evidence="1">The sequence shown here is derived from an EMBL/GenBank/DDBJ whole genome shotgun (WGS) entry which is preliminary data.</text>
</comment>
<reference evidence="1 2" key="1">
    <citation type="journal article" date="2018" name="Front. Plant Sci.">
        <title>Red Clover (Trifolium pratense) and Zigzag Clover (T. medium) - A Picture of Genomic Similarities and Differences.</title>
        <authorList>
            <person name="Dluhosova J."/>
            <person name="Istvanek J."/>
            <person name="Nedelnik J."/>
            <person name="Repkova J."/>
        </authorList>
    </citation>
    <scope>NUCLEOTIDE SEQUENCE [LARGE SCALE GENOMIC DNA]</scope>
    <source>
        <strain evidence="2">cv. 10/8</strain>
        <tissue evidence="1">Leaf</tissue>
    </source>
</reference>
<sequence>YPSPVKLSSSPSASPVPPEEPYLVLSVFFIG</sequence>
<dbReference type="AlphaFoldDB" id="A0A392UB33"/>
<feature type="non-terminal residue" evidence="1">
    <location>
        <position position="1"/>
    </location>
</feature>
<evidence type="ECO:0000313" key="1">
    <source>
        <dbReference type="EMBL" id="MCI70057.1"/>
    </source>
</evidence>
<dbReference type="EMBL" id="LXQA010768038">
    <property type="protein sequence ID" value="MCI70057.1"/>
    <property type="molecule type" value="Genomic_DNA"/>
</dbReference>
<proteinExistence type="predicted"/>
<evidence type="ECO:0000313" key="2">
    <source>
        <dbReference type="Proteomes" id="UP000265520"/>
    </source>
</evidence>
<protein>
    <submittedName>
        <fullName evidence="1">Uncharacterized protein</fullName>
    </submittedName>
</protein>
<keyword evidence="2" id="KW-1185">Reference proteome</keyword>
<accession>A0A392UB33</accession>
<name>A0A392UB33_9FABA</name>